<sequence>MKPVEIRIIITGGTFDKEYDPLKGELSFRDSHLPGILKTVRCTLETSLEINELTDSLDMTDVHREGIAKSCLASPQKRIVITHGTDTMTLTAEYLQKRFQEEGVSRTVVFTGAMVPYSVNGSDALFNLGAAVSAAQLLDEGIYICMNGRVFQAGKVMKDRGKGIFTDAETDG</sequence>
<organism evidence="3 4">
    <name type="scientific">Salinispira pacifica</name>
    <dbReference type="NCBI Taxonomy" id="1307761"/>
    <lineage>
        <taxon>Bacteria</taxon>
        <taxon>Pseudomonadati</taxon>
        <taxon>Spirochaetota</taxon>
        <taxon>Spirochaetia</taxon>
        <taxon>Spirochaetales</taxon>
        <taxon>Spirochaetaceae</taxon>
        <taxon>Salinispira</taxon>
    </lineage>
</organism>
<name>V5WH42_9SPIO</name>
<dbReference type="KEGG" id="slr:L21SP2_1724"/>
<dbReference type="PATRIC" id="fig|1307761.3.peg.1718"/>
<dbReference type="PANTHER" id="PTHR11707:SF28">
    <property type="entry name" value="60 KDA LYSOPHOSPHOLIPASE"/>
    <property type="match status" value="1"/>
</dbReference>
<dbReference type="InterPro" id="IPR037152">
    <property type="entry name" value="L-asparaginase_N_sf"/>
</dbReference>
<dbReference type="SUPFAM" id="SSF53774">
    <property type="entry name" value="Glutaminase/Asparaginase"/>
    <property type="match status" value="1"/>
</dbReference>
<evidence type="ECO:0000313" key="4">
    <source>
        <dbReference type="Proteomes" id="UP000018680"/>
    </source>
</evidence>
<dbReference type="Gene3D" id="3.40.50.1170">
    <property type="entry name" value="L-asparaginase, N-terminal domain"/>
    <property type="match status" value="1"/>
</dbReference>
<evidence type="ECO:0000256" key="1">
    <source>
        <dbReference type="PIRSR" id="PIRSR001220-1"/>
    </source>
</evidence>
<protein>
    <submittedName>
        <fullName evidence="3">Asparaginase</fullName>
    </submittedName>
</protein>
<dbReference type="AlphaFoldDB" id="V5WH42"/>
<dbReference type="InterPro" id="IPR027474">
    <property type="entry name" value="L-asparaginase_N"/>
</dbReference>
<dbReference type="RefSeq" id="WP_024268022.1">
    <property type="nucleotide sequence ID" value="NC_023035.1"/>
</dbReference>
<dbReference type="PROSITE" id="PS51732">
    <property type="entry name" value="ASN_GLN_ASE_3"/>
    <property type="match status" value="1"/>
</dbReference>
<dbReference type="STRING" id="1307761.L21SP2_1724"/>
<dbReference type="EMBL" id="CP006939">
    <property type="protein sequence ID" value="AHC15103.1"/>
    <property type="molecule type" value="Genomic_DNA"/>
</dbReference>
<accession>V5WH42</accession>
<evidence type="ECO:0000313" key="3">
    <source>
        <dbReference type="EMBL" id="AHC15103.1"/>
    </source>
</evidence>
<proteinExistence type="predicted"/>
<evidence type="ECO:0000259" key="2">
    <source>
        <dbReference type="Pfam" id="PF00710"/>
    </source>
</evidence>
<feature type="active site" description="O-isoaspartyl threonine intermediate" evidence="1">
    <location>
        <position position="14"/>
    </location>
</feature>
<dbReference type="PIRSF" id="PIRSF001220">
    <property type="entry name" value="L-ASNase_gatD"/>
    <property type="match status" value="1"/>
</dbReference>
<dbReference type="PIRSF" id="PIRSF500176">
    <property type="entry name" value="L_ASNase"/>
    <property type="match status" value="1"/>
</dbReference>
<reference evidence="3 4" key="1">
    <citation type="journal article" date="2015" name="Stand. Genomic Sci.">
        <title>Complete genome sequence and description of Salinispira pacifica gen. nov., sp. nov., a novel spirochaete isolated form a hypersaline microbial mat.</title>
        <authorList>
            <person name="Ben Hania W."/>
            <person name="Joseph M."/>
            <person name="Schumann P."/>
            <person name="Bunk B."/>
            <person name="Fiebig A."/>
            <person name="Sproer C."/>
            <person name="Klenk H.P."/>
            <person name="Fardeau M.L."/>
            <person name="Spring S."/>
        </authorList>
    </citation>
    <scope>NUCLEOTIDE SEQUENCE [LARGE SCALE GENOMIC DNA]</scope>
    <source>
        <strain evidence="3 4">L21-RPul-D2</strain>
    </source>
</reference>
<dbReference type="GO" id="GO:0004067">
    <property type="term" value="F:asparaginase activity"/>
    <property type="evidence" value="ECO:0007669"/>
    <property type="project" value="UniProtKB-UniRule"/>
</dbReference>
<keyword evidence="4" id="KW-1185">Reference proteome</keyword>
<dbReference type="PRINTS" id="PR00139">
    <property type="entry name" value="ASNGLNASE"/>
</dbReference>
<dbReference type="eggNOG" id="COG0252">
    <property type="taxonomic scope" value="Bacteria"/>
</dbReference>
<dbReference type="Proteomes" id="UP000018680">
    <property type="component" value="Chromosome"/>
</dbReference>
<dbReference type="HOGENOM" id="CLU_019134_4_2_12"/>
<gene>
    <name evidence="3" type="ORF">L21SP2_1724</name>
</gene>
<dbReference type="InterPro" id="IPR006034">
    <property type="entry name" value="Asparaginase/glutaminase-like"/>
</dbReference>
<feature type="domain" description="L-asparaginase N-terminal" evidence="2">
    <location>
        <begin position="6"/>
        <end position="158"/>
    </location>
</feature>
<dbReference type="Pfam" id="PF00710">
    <property type="entry name" value="Asparaginase"/>
    <property type="match status" value="1"/>
</dbReference>
<dbReference type="OrthoDB" id="9788068at2"/>
<dbReference type="PANTHER" id="PTHR11707">
    <property type="entry name" value="L-ASPARAGINASE"/>
    <property type="match status" value="1"/>
</dbReference>
<dbReference type="InterPro" id="IPR036152">
    <property type="entry name" value="Asp/glu_Ase-like_sf"/>
</dbReference>